<proteinExistence type="predicted"/>
<dbReference type="InterPro" id="IPR023213">
    <property type="entry name" value="CAT-like_dom_sf"/>
</dbReference>
<dbReference type="Proteomes" id="UP000799539">
    <property type="component" value="Unassembled WGS sequence"/>
</dbReference>
<dbReference type="GO" id="GO:0016747">
    <property type="term" value="F:acyltransferase activity, transferring groups other than amino-acyl groups"/>
    <property type="evidence" value="ECO:0007669"/>
    <property type="project" value="TreeGrafter"/>
</dbReference>
<evidence type="ECO:0000313" key="3">
    <source>
        <dbReference type="EMBL" id="KAF2215504.1"/>
    </source>
</evidence>
<dbReference type="AlphaFoldDB" id="A0A6A6FQD2"/>
<feature type="domain" description="Trichothecene 3-O-acetyltransferase-like N-terminal" evidence="2">
    <location>
        <begin position="26"/>
        <end position="176"/>
    </location>
</feature>
<name>A0A6A6FQD2_9PEZI</name>
<dbReference type="Gene3D" id="3.30.559.10">
    <property type="entry name" value="Chloramphenicol acetyltransferase-like domain"/>
    <property type="match status" value="2"/>
</dbReference>
<dbReference type="OrthoDB" id="1862401at2759"/>
<dbReference type="Pfam" id="PF22664">
    <property type="entry name" value="TRI-like_N"/>
    <property type="match status" value="1"/>
</dbReference>
<dbReference type="InterPro" id="IPR050317">
    <property type="entry name" value="Plant_Fungal_Acyltransferase"/>
</dbReference>
<dbReference type="InterPro" id="IPR054710">
    <property type="entry name" value="Tri101-like_N"/>
</dbReference>
<accession>A0A6A6FQD2</accession>
<dbReference type="PANTHER" id="PTHR31642:SF310">
    <property type="entry name" value="FATTY ALCOHOL:CAFFEOYL-COA ACYLTRANSFERASE"/>
    <property type="match status" value="1"/>
</dbReference>
<dbReference type="EMBL" id="ML992666">
    <property type="protein sequence ID" value="KAF2215504.1"/>
    <property type="molecule type" value="Genomic_DNA"/>
</dbReference>
<evidence type="ECO:0000313" key="4">
    <source>
        <dbReference type="Proteomes" id="UP000799539"/>
    </source>
</evidence>
<sequence length="492" mass="53988">MAKSVFLTGPEPTLKLVPNDIWLPGLYSRRVLCFALPPSSSQDKVVDIFQRAMKALVQGTPELGATSIIVQNAAPHDATKPWRELAPGRGIELVIKDLTATMPSYKQLKVSGFPLSEFKDSEIMPIEGPIVPDPAAVSKFQLNFIEGGVLLASCIYHHLTDGNGMNAIMRALAENCKKAAEKPGDLPPHVLDTNRAVFDVPEGLNEIHHHQAYSIDEEIFTPGVSHAEAAPEVNGIESPPPPQFQPHYYHISAENVQDLKEYASSIVPVSTHDAISAALWRNLILSRVSTGELLDLDKQTYYTIPHNARKYLNLPSTWIGNLTYFIVAHATVREVTQPDSLPLLASRIRTAISSVTPAHVHGIISLRKKHPFSLSWWPIMVASETHIVAMTSFYHSELLMSDSSDGSPLVDWGSALGHEAKHFTSTNLGAFAAQFQRAHFVGPKLPPLGRGCFVHVGLVQAEVESFGREQVWKRFFSGKDVDEVTVGNGSLD</sequence>
<protein>
    <recommendedName>
        <fullName evidence="2">Trichothecene 3-O-acetyltransferase-like N-terminal domain-containing protein</fullName>
    </recommendedName>
</protein>
<evidence type="ECO:0000256" key="1">
    <source>
        <dbReference type="ARBA" id="ARBA00022679"/>
    </source>
</evidence>
<keyword evidence="1" id="KW-0808">Transferase</keyword>
<keyword evidence="4" id="KW-1185">Reference proteome</keyword>
<organism evidence="3 4">
    <name type="scientific">Cercospora zeae-maydis SCOH1-5</name>
    <dbReference type="NCBI Taxonomy" id="717836"/>
    <lineage>
        <taxon>Eukaryota</taxon>
        <taxon>Fungi</taxon>
        <taxon>Dikarya</taxon>
        <taxon>Ascomycota</taxon>
        <taxon>Pezizomycotina</taxon>
        <taxon>Dothideomycetes</taxon>
        <taxon>Dothideomycetidae</taxon>
        <taxon>Mycosphaerellales</taxon>
        <taxon>Mycosphaerellaceae</taxon>
        <taxon>Cercospora</taxon>
    </lineage>
</organism>
<reference evidence="3" key="1">
    <citation type="journal article" date="2020" name="Stud. Mycol.">
        <title>101 Dothideomycetes genomes: a test case for predicting lifestyles and emergence of pathogens.</title>
        <authorList>
            <person name="Haridas S."/>
            <person name="Albert R."/>
            <person name="Binder M."/>
            <person name="Bloem J."/>
            <person name="Labutti K."/>
            <person name="Salamov A."/>
            <person name="Andreopoulos B."/>
            <person name="Baker S."/>
            <person name="Barry K."/>
            <person name="Bills G."/>
            <person name="Bluhm B."/>
            <person name="Cannon C."/>
            <person name="Castanera R."/>
            <person name="Culley D."/>
            <person name="Daum C."/>
            <person name="Ezra D."/>
            <person name="Gonzalez J."/>
            <person name="Henrissat B."/>
            <person name="Kuo A."/>
            <person name="Liang C."/>
            <person name="Lipzen A."/>
            <person name="Lutzoni F."/>
            <person name="Magnuson J."/>
            <person name="Mondo S."/>
            <person name="Nolan M."/>
            <person name="Ohm R."/>
            <person name="Pangilinan J."/>
            <person name="Park H.-J."/>
            <person name="Ramirez L."/>
            <person name="Alfaro M."/>
            <person name="Sun H."/>
            <person name="Tritt A."/>
            <person name="Yoshinaga Y."/>
            <person name="Zwiers L.-H."/>
            <person name="Turgeon B."/>
            <person name="Goodwin S."/>
            <person name="Spatafora J."/>
            <person name="Crous P."/>
            <person name="Grigoriev I."/>
        </authorList>
    </citation>
    <scope>NUCLEOTIDE SEQUENCE</scope>
    <source>
        <strain evidence="3">SCOH1-5</strain>
    </source>
</reference>
<evidence type="ECO:0000259" key="2">
    <source>
        <dbReference type="Pfam" id="PF22664"/>
    </source>
</evidence>
<gene>
    <name evidence="3" type="ORF">CERZMDRAFT_82500</name>
</gene>
<dbReference type="PANTHER" id="PTHR31642">
    <property type="entry name" value="TRICHOTHECENE 3-O-ACETYLTRANSFERASE"/>
    <property type="match status" value="1"/>
</dbReference>